<dbReference type="Gene3D" id="3.30.830.10">
    <property type="entry name" value="Metalloenzyme, LuxS/M16 peptidase-like"/>
    <property type="match status" value="1"/>
</dbReference>
<proteinExistence type="inferred from homology"/>
<evidence type="ECO:0000313" key="8">
    <source>
        <dbReference type="Proteomes" id="UP000887565"/>
    </source>
</evidence>
<reference evidence="9" key="1">
    <citation type="submission" date="2022-11" db="UniProtKB">
        <authorList>
            <consortium name="WormBaseParasite"/>
        </authorList>
    </citation>
    <scope>IDENTIFICATION</scope>
</reference>
<dbReference type="InterPro" id="IPR011765">
    <property type="entry name" value="Pept_M16_N"/>
</dbReference>
<keyword evidence="6" id="KW-0482">Metalloprotease</keyword>
<dbReference type="WBParaSite" id="nRc.2.0.1.t11548-RA">
    <property type="protein sequence ID" value="nRc.2.0.1.t11548-RA"/>
    <property type="gene ID" value="nRc.2.0.1.g11548"/>
</dbReference>
<dbReference type="InterPro" id="IPR011249">
    <property type="entry name" value="Metalloenz_LuxS/M16"/>
</dbReference>
<keyword evidence="8" id="KW-1185">Reference proteome</keyword>
<keyword evidence="4" id="KW-0378">Hydrolase</keyword>
<keyword evidence="5" id="KW-0862">Zinc</keyword>
<dbReference type="InterPro" id="IPR050626">
    <property type="entry name" value="Peptidase_M16"/>
</dbReference>
<evidence type="ECO:0000256" key="2">
    <source>
        <dbReference type="ARBA" id="ARBA00022670"/>
    </source>
</evidence>
<dbReference type="Pfam" id="PF00675">
    <property type="entry name" value="Peptidase_M16"/>
    <property type="match status" value="1"/>
</dbReference>
<evidence type="ECO:0000313" key="9">
    <source>
        <dbReference type="WBParaSite" id="nRc.2.0.1.t11548-RA"/>
    </source>
</evidence>
<dbReference type="SUPFAM" id="SSF63411">
    <property type="entry name" value="LuxS/MPP-like metallohydrolase"/>
    <property type="match status" value="1"/>
</dbReference>
<evidence type="ECO:0000259" key="7">
    <source>
        <dbReference type="Pfam" id="PF00675"/>
    </source>
</evidence>
<keyword evidence="2" id="KW-0645">Protease</keyword>
<accession>A0A915ICN8</accession>
<evidence type="ECO:0000256" key="4">
    <source>
        <dbReference type="ARBA" id="ARBA00022801"/>
    </source>
</evidence>
<evidence type="ECO:0000256" key="5">
    <source>
        <dbReference type="ARBA" id="ARBA00022833"/>
    </source>
</evidence>
<evidence type="ECO:0000256" key="1">
    <source>
        <dbReference type="ARBA" id="ARBA00007261"/>
    </source>
</evidence>
<protein>
    <submittedName>
        <fullName evidence="9">Peptidase M16 N-terminal domain-containing protein</fullName>
    </submittedName>
</protein>
<dbReference type="AlphaFoldDB" id="A0A915ICN8"/>
<keyword evidence="3" id="KW-0479">Metal-binding</keyword>
<sequence>MTNESWHHDPDDFLGMAHFVEHMLFLGSTKFHEHDPYPGHSYYEDFLNTNGGFSNAYTGSENTGYYYWITTNHFLEALDIFAHTLISPIFNETFIKREVAAVNSEYMLGVQDDANRFSRVFASLTDHRHPFHRFSVGSTETLLSGDRQKKLRQKTVEFFRTRYSSDLMNLVVVDKRSLDDLQLKVAPLFSQIRRVPNASASAKIEGYPFATKSFLGKKIAIQSLIQASELAINFHIPSHYSVFEEKKAFDYVQSFFIDTSKNTCTI</sequence>
<evidence type="ECO:0000256" key="6">
    <source>
        <dbReference type="ARBA" id="ARBA00023049"/>
    </source>
</evidence>
<organism evidence="8 9">
    <name type="scientific">Romanomermis culicivorax</name>
    <name type="common">Nematode worm</name>
    <dbReference type="NCBI Taxonomy" id="13658"/>
    <lineage>
        <taxon>Eukaryota</taxon>
        <taxon>Metazoa</taxon>
        <taxon>Ecdysozoa</taxon>
        <taxon>Nematoda</taxon>
        <taxon>Enoplea</taxon>
        <taxon>Dorylaimia</taxon>
        <taxon>Mermithida</taxon>
        <taxon>Mermithoidea</taxon>
        <taxon>Mermithidae</taxon>
        <taxon>Romanomermis</taxon>
    </lineage>
</organism>
<feature type="domain" description="Peptidase M16 N-terminal" evidence="7">
    <location>
        <begin position="7"/>
        <end position="114"/>
    </location>
</feature>
<name>A0A915ICN8_ROMCU</name>
<comment type="similarity">
    <text evidence="1">Belongs to the peptidase M16 family.</text>
</comment>
<dbReference type="PANTHER" id="PTHR43690">
    <property type="entry name" value="NARDILYSIN"/>
    <property type="match status" value="1"/>
</dbReference>
<dbReference type="GO" id="GO:0046872">
    <property type="term" value="F:metal ion binding"/>
    <property type="evidence" value="ECO:0007669"/>
    <property type="project" value="UniProtKB-KW"/>
</dbReference>
<evidence type="ECO:0000256" key="3">
    <source>
        <dbReference type="ARBA" id="ARBA00022723"/>
    </source>
</evidence>
<dbReference type="GO" id="GO:0006508">
    <property type="term" value="P:proteolysis"/>
    <property type="evidence" value="ECO:0007669"/>
    <property type="project" value="UniProtKB-KW"/>
</dbReference>
<dbReference type="PANTHER" id="PTHR43690:SF18">
    <property type="entry name" value="INSULIN-DEGRADING ENZYME-RELATED"/>
    <property type="match status" value="1"/>
</dbReference>
<dbReference type="GO" id="GO:0008237">
    <property type="term" value="F:metallopeptidase activity"/>
    <property type="evidence" value="ECO:0007669"/>
    <property type="project" value="UniProtKB-KW"/>
</dbReference>
<dbReference type="Proteomes" id="UP000887565">
    <property type="component" value="Unplaced"/>
</dbReference>